<dbReference type="Proteomes" id="UP000317365">
    <property type="component" value="Chromosome"/>
</dbReference>
<evidence type="ECO:0008006" key="3">
    <source>
        <dbReference type="Google" id="ProtNLM"/>
    </source>
</evidence>
<reference evidence="2" key="2">
    <citation type="journal article" date="2020" name="Int. J. Syst. Evol. Microbiol.">
        <title>Genomic insights into a novel species Rhodoferax aquaticus sp. nov., isolated from freshwater.</title>
        <authorList>
            <person name="Li T."/>
            <person name="Zhuo Y."/>
            <person name="Jin C.Z."/>
            <person name="Wu X."/>
            <person name="Ko S.R."/>
            <person name="Jin F.J."/>
            <person name="Ahn C.Y."/>
            <person name="Oh H.M."/>
            <person name="Lee H.G."/>
            <person name="Jin L."/>
        </authorList>
    </citation>
    <scope>NUCLEOTIDE SEQUENCE [LARGE SCALE GENOMIC DNA]</scope>
    <source>
        <strain evidence="2">Gr-4</strain>
    </source>
</reference>
<dbReference type="KEGG" id="rhg:EXZ61_14605"/>
<gene>
    <name evidence="1" type="ORF">EXZ61_14605</name>
</gene>
<proteinExistence type="predicted"/>
<dbReference type="AlphaFoldDB" id="A0A515ERN1"/>
<dbReference type="RefSeq" id="WP_142812456.1">
    <property type="nucleotide sequence ID" value="NZ_CP036282.1"/>
</dbReference>
<reference evidence="2" key="1">
    <citation type="submission" date="2019-02" db="EMBL/GenBank/DDBJ databases">
        <title>Complete genome sequence of Rhodoferax sp. Gr-4.</title>
        <authorList>
            <person name="Jin L."/>
        </authorList>
    </citation>
    <scope>NUCLEOTIDE SEQUENCE [LARGE SCALE GENOMIC DNA]</scope>
    <source>
        <strain evidence="2">Gr-4</strain>
    </source>
</reference>
<organism evidence="1 2">
    <name type="scientific">Rhodoferax aquaticus</name>
    <dbReference type="NCBI Taxonomy" id="2527691"/>
    <lineage>
        <taxon>Bacteria</taxon>
        <taxon>Pseudomonadati</taxon>
        <taxon>Pseudomonadota</taxon>
        <taxon>Betaproteobacteria</taxon>
        <taxon>Burkholderiales</taxon>
        <taxon>Comamonadaceae</taxon>
        <taxon>Rhodoferax</taxon>
    </lineage>
</organism>
<evidence type="ECO:0000313" key="2">
    <source>
        <dbReference type="Proteomes" id="UP000317365"/>
    </source>
</evidence>
<accession>A0A515ERN1</accession>
<evidence type="ECO:0000313" key="1">
    <source>
        <dbReference type="EMBL" id="QDL55298.1"/>
    </source>
</evidence>
<dbReference type="EMBL" id="CP036282">
    <property type="protein sequence ID" value="QDL55298.1"/>
    <property type="molecule type" value="Genomic_DNA"/>
</dbReference>
<keyword evidence="2" id="KW-1185">Reference proteome</keyword>
<name>A0A515ERN1_9BURK</name>
<sequence length="185" mass="20184">MAGRNLSTTAANALAASQVRGVVFVEMDFPAGFLRLNNSAQQLNWNGFTWLGIGRLGSIDPVGEGMKLEARSLKFTVTGIDSANIAIALGQHYQGRACKVWLAPLDEAYAVLPDPVLVFSGRMDTMDVELGATATITVSAESRLADWDRPRVRRYNSADQAITDPADKGFDFVPQMVEKSLRWGY</sequence>
<protein>
    <recommendedName>
        <fullName evidence="3">Phage tail protein</fullName>
    </recommendedName>
</protein>